<sequence>MLTYRNISWECQNLIEGFDCSDEISVELFLKEQAFMLHHLRSAVTRLYFDENQNLVGYFALYNDHVHVFANQMTKYGWNLPEGLDLFPAVKLHYLGVDRKYRNRGYGEYLLGEVVELVEDIAKTSGCNFLTIEALPNAVEFYAKYGFQIRSRQSGKGEFYHMVLKLDELEE</sequence>
<evidence type="ECO:0000256" key="1">
    <source>
        <dbReference type="ARBA" id="ARBA00022491"/>
    </source>
</evidence>
<dbReference type="PANTHER" id="PTHR36449:SF1">
    <property type="entry name" value="ACETYLTRANSFERASE"/>
    <property type="match status" value="1"/>
</dbReference>
<evidence type="ECO:0000259" key="6">
    <source>
        <dbReference type="PROSITE" id="PS51186"/>
    </source>
</evidence>
<dbReference type="RefSeq" id="WP_235118721.1">
    <property type="nucleotide sequence ID" value="NZ_CP090978.1"/>
</dbReference>
<dbReference type="CDD" id="cd04301">
    <property type="entry name" value="NAT_SF"/>
    <property type="match status" value="1"/>
</dbReference>
<accession>A0ABY3SEE9</accession>
<dbReference type="EMBL" id="CP090978">
    <property type="protein sequence ID" value="UJF32377.1"/>
    <property type="molecule type" value="Genomic_DNA"/>
</dbReference>
<dbReference type="Proteomes" id="UP001649230">
    <property type="component" value="Chromosome"/>
</dbReference>
<gene>
    <name evidence="7" type="ORF">L0M14_22135</name>
</gene>
<dbReference type="PANTHER" id="PTHR36449">
    <property type="entry name" value="ACETYLTRANSFERASE-RELATED"/>
    <property type="match status" value="1"/>
</dbReference>
<dbReference type="Gene3D" id="3.40.630.30">
    <property type="match status" value="1"/>
</dbReference>
<evidence type="ECO:0000256" key="3">
    <source>
        <dbReference type="ARBA" id="ARBA00022679"/>
    </source>
</evidence>
<reference evidence="7 8" key="1">
    <citation type="journal article" date="2024" name="Int. J. Syst. Evol. Microbiol.">
        <title>Paenibacillus hexagrammi sp. nov., a novel bacterium isolated from the gut content of Hexagrammos agrammus.</title>
        <authorList>
            <person name="Jung H.K."/>
            <person name="Kim D.G."/>
            <person name="Zin H."/>
            <person name="Park J."/>
            <person name="Jung H."/>
            <person name="Kim Y.O."/>
            <person name="Kong H.J."/>
            <person name="Kim J.W."/>
            <person name="Kim Y.S."/>
        </authorList>
    </citation>
    <scope>NUCLEOTIDE SEQUENCE [LARGE SCALE GENOMIC DNA]</scope>
    <source>
        <strain evidence="7 8">YPD9-1</strain>
    </source>
</reference>
<dbReference type="InterPro" id="IPR000182">
    <property type="entry name" value="GNAT_dom"/>
</dbReference>
<keyword evidence="8" id="KW-1185">Reference proteome</keyword>
<name>A0ABY3SEE9_9BACL</name>
<protein>
    <submittedName>
        <fullName evidence="7">GNAT family N-acetyltransferase</fullName>
    </submittedName>
</protein>
<evidence type="ECO:0000313" key="7">
    <source>
        <dbReference type="EMBL" id="UJF32377.1"/>
    </source>
</evidence>
<keyword evidence="2" id="KW-1277">Toxin-antitoxin system</keyword>
<dbReference type="Pfam" id="PF00583">
    <property type="entry name" value="Acetyltransf_1"/>
    <property type="match status" value="1"/>
</dbReference>
<keyword evidence="4" id="KW-0012">Acyltransferase</keyword>
<dbReference type="InterPro" id="IPR016181">
    <property type="entry name" value="Acyl_CoA_acyltransferase"/>
</dbReference>
<evidence type="ECO:0000256" key="4">
    <source>
        <dbReference type="ARBA" id="ARBA00023315"/>
    </source>
</evidence>
<organism evidence="7 8">
    <name type="scientific">Paenibacillus hexagrammi</name>
    <dbReference type="NCBI Taxonomy" id="2908839"/>
    <lineage>
        <taxon>Bacteria</taxon>
        <taxon>Bacillati</taxon>
        <taxon>Bacillota</taxon>
        <taxon>Bacilli</taxon>
        <taxon>Bacillales</taxon>
        <taxon>Paenibacillaceae</taxon>
        <taxon>Paenibacillus</taxon>
    </lineage>
</organism>
<evidence type="ECO:0000313" key="8">
    <source>
        <dbReference type="Proteomes" id="UP001649230"/>
    </source>
</evidence>
<feature type="domain" description="N-acetyltransferase" evidence="6">
    <location>
        <begin position="2"/>
        <end position="167"/>
    </location>
</feature>
<dbReference type="PROSITE" id="PS51186">
    <property type="entry name" value="GNAT"/>
    <property type="match status" value="1"/>
</dbReference>
<keyword evidence="3" id="KW-0808">Transferase</keyword>
<proteinExistence type="predicted"/>
<keyword evidence="1" id="KW-0678">Repressor</keyword>
<comment type="catalytic activity">
    <reaction evidence="5">
        <text>glycyl-tRNA(Gly) + acetyl-CoA = N-acetylglycyl-tRNA(Gly) + CoA + H(+)</text>
        <dbReference type="Rhea" id="RHEA:81867"/>
        <dbReference type="Rhea" id="RHEA-COMP:9683"/>
        <dbReference type="Rhea" id="RHEA-COMP:19766"/>
        <dbReference type="ChEBI" id="CHEBI:15378"/>
        <dbReference type="ChEBI" id="CHEBI:57287"/>
        <dbReference type="ChEBI" id="CHEBI:57288"/>
        <dbReference type="ChEBI" id="CHEBI:78522"/>
        <dbReference type="ChEBI" id="CHEBI:232036"/>
    </reaction>
</comment>
<evidence type="ECO:0000256" key="2">
    <source>
        <dbReference type="ARBA" id="ARBA00022649"/>
    </source>
</evidence>
<evidence type="ECO:0000256" key="5">
    <source>
        <dbReference type="ARBA" id="ARBA00049880"/>
    </source>
</evidence>
<dbReference type="SUPFAM" id="SSF55729">
    <property type="entry name" value="Acyl-CoA N-acyltransferases (Nat)"/>
    <property type="match status" value="1"/>
</dbReference>